<gene>
    <name evidence="5" type="primary">accD</name>
    <name evidence="7" type="ORF">IV43_GL001103</name>
</gene>
<dbReference type="UniPathway" id="UPA00655">
    <property type="reaction ID" value="UER00711"/>
</dbReference>
<dbReference type="GO" id="GO:2001295">
    <property type="term" value="P:malonyl-CoA biosynthetic process"/>
    <property type="evidence" value="ECO:0007669"/>
    <property type="project" value="UniProtKB-UniRule"/>
</dbReference>
<dbReference type="GO" id="GO:0005524">
    <property type="term" value="F:ATP binding"/>
    <property type="evidence" value="ECO:0007669"/>
    <property type="project" value="UniProtKB-KW"/>
</dbReference>
<evidence type="ECO:0000313" key="8">
    <source>
        <dbReference type="Proteomes" id="UP000051491"/>
    </source>
</evidence>
<keyword evidence="5" id="KW-0067">ATP-binding</keyword>
<evidence type="ECO:0000259" key="6">
    <source>
        <dbReference type="PROSITE" id="PS50980"/>
    </source>
</evidence>
<evidence type="ECO:0000256" key="1">
    <source>
        <dbReference type="ARBA" id="ARBA00022516"/>
    </source>
</evidence>
<organism evidence="7 8">
    <name type="scientific">Ligilactobacillus acidipiscis</name>
    <dbReference type="NCBI Taxonomy" id="89059"/>
    <lineage>
        <taxon>Bacteria</taxon>
        <taxon>Bacillati</taxon>
        <taxon>Bacillota</taxon>
        <taxon>Bacilli</taxon>
        <taxon>Lactobacillales</taxon>
        <taxon>Lactobacillaceae</taxon>
        <taxon>Ligilactobacillus</taxon>
    </lineage>
</organism>
<keyword evidence="5" id="KW-0275">Fatty acid biosynthesis</keyword>
<keyword evidence="1 5" id="KW-0444">Lipid biosynthesis</keyword>
<keyword evidence="5" id="KW-0862">Zinc</keyword>
<dbReference type="GO" id="GO:0003989">
    <property type="term" value="F:acetyl-CoA carboxylase activity"/>
    <property type="evidence" value="ECO:0007669"/>
    <property type="project" value="InterPro"/>
</dbReference>
<dbReference type="PATRIC" id="fig|89059.3.peg.1184"/>
<dbReference type="RefSeq" id="WP_010499073.1">
    <property type="nucleotide sequence ID" value="NZ_JAQDEX010000003.1"/>
</dbReference>
<evidence type="ECO:0000256" key="5">
    <source>
        <dbReference type="HAMAP-Rule" id="MF_01395"/>
    </source>
</evidence>
<evidence type="ECO:0000256" key="2">
    <source>
        <dbReference type="ARBA" id="ARBA00022679"/>
    </source>
</evidence>
<dbReference type="PANTHER" id="PTHR42995:SF5">
    <property type="entry name" value="ACETYL-COENZYME A CARBOXYLASE CARBOXYL TRANSFERASE SUBUNIT BETA, CHLOROPLASTIC"/>
    <property type="match status" value="1"/>
</dbReference>
<dbReference type="GO" id="GO:0008270">
    <property type="term" value="F:zinc ion binding"/>
    <property type="evidence" value="ECO:0007669"/>
    <property type="project" value="UniProtKB-UniRule"/>
</dbReference>
<comment type="caution">
    <text evidence="7">The sequence shown here is derived from an EMBL/GenBank/DDBJ whole genome shotgun (WGS) entry which is preliminary data.</text>
</comment>
<keyword evidence="4 5" id="KW-0443">Lipid metabolism</keyword>
<dbReference type="GO" id="GO:0009317">
    <property type="term" value="C:acetyl-CoA carboxylase complex"/>
    <property type="evidence" value="ECO:0007669"/>
    <property type="project" value="InterPro"/>
</dbReference>
<protein>
    <recommendedName>
        <fullName evidence="5">Acetyl-coenzyme A carboxylase carboxyl transferase subunit beta</fullName>
        <shortName evidence="5">ACCase subunit beta</shortName>
        <shortName evidence="5">Acetyl-CoA carboxylase carboxyltransferase subunit beta</shortName>
        <ecNumber evidence="5">2.1.3.15</ecNumber>
    </recommendedName>
</protein>
<keyword evidence="5" id="KW-0276">Fatty acid metabolism</keyword>
<feature type="binding site" evidence="5">
    <location>
        <position position="33"/>
    </location>
    <ligand>
        <name>Zn(2+)</name>
        <dbReference type="ChEBI" id="CHEBI:29105"/>
    </ligand>
</feature>
<dbReference type="SUPFAM" id="SSF52096">
    <property type="entry name" value="ClpP/crotonase"/>
    <property type="match status" value="1"/>
</dbReference>
<dbReference type="EC" id="2.1.3.15" evidence="5"/>
<dbReference type="Proteomes" id="UP000051491">
    <property type="component" value="Unassembled WGS sequence"/>
</dbReference>
<comment type="catalytic activity">
    <reaction evidence="5">
        <text>N(6)-carboxybiotinyl-L-lysyl-[protein] + acetyl-CoA = N(6)-biotinyl-L-lysyl-[protein] + malonyl-CoA</text>
        <dbReference type="Rhea" id="RHEA:54728"/>
        <dbReference type="Rhea" id="RHEA-COMP:10505"/>
        <dbReference type="Rhea" id="RHEA-COMP:10506"/>
        <dbReference type="ChEBI" id="CHEBI:57288"/>
        <dbReference type="ChEBI" id="CHEBI:57384"/>
        <dbReference type="ChEBI" id="CHEBI:83144"/>
        <dbReference type="ChEBI" id="CHEBI:83145"/>
        <dbReference type="EC" id="2.1.3.15"/>
    </reaction>
</comment>
<sequence length="286" mass="31705">MQLFDELKTLGQKHIKADKNAQQSVPSGVWLACPKCKKSVYHKDLGVYITCPNCGYGFRISSRQRLEWLTDSFSEMDQDLQTADPLDFPDYAKKIEKAQRATDLNDSVLTGVAKIGEQEFCLGIMDPKFIMGSMGTVTGEKITRLFEYATEHQKAVVLFTASGGARMQEGIFSLMQMAKVSQAVYAHSQAGLFYLSIITDPTTGGVTASFAMQGDIILSEPHALIGFAGKRVIEQTMHQKIPEDLQDAENILNHGFIDAIVKREDEKKTIAWLLEMNQGKAGEQPS</sequence>
<proteinExistence type="inferred from homology"/>
<keyword evidence="5" id="KW-0479">Metal-binding</keyword>
<dbReference type="InterPro" id="IPR029045">
    <property type="entry name" value="ClpP/crotonase-like_dom_sf"/>
</dbReference>
<comment type="similarity">
    <text evidence="5">Belongs to the AccD/PCCB family.</text>
</comment>
<evidence type="ECO:0000256" key="3">
    <source>
        <dbReference type="ARBA" id="ARBA00022771"/>
    </source>
</evidence>
<dbReference type="InterPro" id="IPR000438">
    <property type="entry name" value="Acetyl_CoA_COase_Trfase_b_su"/>
</dbReference>
<comment type="subunit">
    <text evidence="5">Acetyl-CoA carboxylase is a heterohexamer composed of biotin carboxyl carrier protein (AccB), biotin carboxylase (AccC) and two subunits each of ACCase subunit alpha (AccA) and ACCase subunit beta (AccD).</text>
</comment>
<evidence type="ECO:0000256" key="4">
    <source>
        <dbReference type="ARBA" id="ARBA00023098"/>
    </source>
</evidence>
<keyword evidence="5" id="KW-0963">Cytoplasm</keyword>
<reference evidence="7 8" key="1">
    <citation type="journal article" date="2015" name="Genome Announc.">
        <title>Expanding the biotechnology potential of lactobacilli through comparative genomics of 213 strains and associated genera.</title>
        <authorList>
            <person name="Sun Z."/>
            <person name="Harris H.M."/>
            <person name="McCann A."/>
            <person name="Guo C."/>
            <person name="Argimon S."/>
            <person name="Zhang W."/>
            <person name="Yang X."/>
            <person name="Jeffery I.B."/>
            <person name="Cooney J.C."/>
            <person name="Kagawa T.F."/>
            <person name="Liu W."/>
            <person name="Song Y."/>
            <person name="Salvetti E."/>
            <person name="Wrobel A."/>
            <person name="Rasinkangas P."/>
            <person name="Parkhill J."/>
            <person name="Rea M.C."/>
            <person name="O'Sullivan O."/>
            <person name="Ritari J."/>
            <person name="Douillard F.P."/>
            <person name="Paul Ross R."/>
            <person name="Yang R."/>
            <person name="Briner A.E."/>
            <person name="Felis G.E."/>
            <person name="de Vos W.M."/>
            <person name="Barrangou R."/>
            <person name="Klaenhammer T.R."/>
            <person name="Caufield P.W."/>
            <person name="Cui Y."/>
            <person name="Zhang H."/>
            <person name="O'Toole P.W."/>
        </authorList>
    </citation>
    <scope>NUCLEOTIDE SEQUENCE [LARGE SCALE GENOMIC DNA]</scope>
    <source>
        <strain evidence="7 8">DSM 15353</strain>
    </source>
</reference>
<dbReference type="InterPro" id="IPR034733">
    <property type="entry name" value="AcCoA_carboxyl_beta"/>
</dbReference>
<dbReference type="EMBL" id="JQBK01000028">
    <property type="protein sequence ID" value="KRN84541.1"/>
    <property type="molecule type" value="Genomic_DNA"/>
</dbReference>
<keyword evidence="5" id="KW-0547">Nucleotide-binding</keyword>
<dbReference type="GO" id="GO:0006633">
    <property type="term" value="P:fatty acid biosynthetic process"/>
    <property type="evidence" value="ECO:0007669"/>
    <property type="project" value="UniProtKB-KW"/>
</dbReference>
<feature type="domain" description="CoA carboxyltransferase N-terminal" evidence="6">
    <location>
        <begin position="29"/>
        <end position="286"/>
    </location>
</feature>
<accession>A0A0R2KDU9</accession>
<feature type="binding site" evidence="5">
    <location>
        <position position="36"/>
    </location>
    <ligand>
        <name>Zn(2+)</name>
        <dbReference type="ChEBI" id="CHEBI:29105"/>
    </ligand>
</feature>
<evidence type="ECO:0000313" key="7">
    <source>
        <dbReference type="EMBL" id="KRN84541.1"/>
    </source>
</evidence>
<dbReference type="PRINTS" id="PR01070">
    <property type="entry name" value="ACCCTRFRASEB"/>
</dbReference>
<dbReference type="OrthoDB" id="9772975at2"/>
<comment type="pathway">
    <text evidence="5">Lipid metabolism; malonyl-CoA biosynthesis; malonyl-CoA from acetyl-CoA: step 1/1.</text>
</comment>
<keyword evidence="3 5" id="KW-0863">Zinc-finger</keyword>
<dbReference type="PANTHER" id="PTHR42995">
    <property type="entry name" value="ACETYL-COENZYME A CARBOXYLASE CARBOXYL TRANSFERASE SUBUNIT BETA, CHLOROPLASTIC"/>
    <property type="match status" value="1"/>
</dbReference>
<dbReference type="GO" id="GO:0016743">
    <property type="term" value="F:carboxyl- or carbamoyltransferase activity"/>
    <property type="evidence" value="ECO:0007669"/>
    <property type="project" value="UniProtKB-UniRule"/>
</dbReference>
<dbReference type="NCBIfam" id="TIGR00515">
    <property type="entry name" value="accD"/>
    <property type="match status" value="1"/>
</dbReference>
<name>A0A0R2KDU9_9LACO</name>
<dbReference type="Pfam" id="PF01039">
    <property type="entry name" value="Carboxyl_trans"/>
    <property type="match status" value="1"/>
</dbReference>
<keyword evidence="2 5" id="KW-0808">Transferase</keyword>
<feature type="binding site" evidence="5">
    <location>
        <position position="54"/>
    </location>
    <ligand>
        <name>Zn(2+)</name>
        <dbReference type="ChEBI" id="CHEBI:29105"/>
    </ligand>
</feature>
<dbReference type="STRING" id="89059.LAC1533_1518"/>
<feature type="binding site" evidence="5">
    <location>
        <position position="51"/>
    </location>
    <ligand>
        <name>Zn(2+)</name>
        <dbReference type="ChEBI" id="CHEBI:29105"/>
    </ligand>
</feature>
<dbReference type="AlphaFoldDB" id="A0A0R2KDU9"/>
<dbReference type="PROSITE" id="PS50980">
    <property type="entry name" value="COA_CT_NTER"/>
    <property type="match status" value="1"/>
</dbReference>
<dbReference type="InterPro" id="IPR011762">
    <property type="entry name" value="COA_CT_N"/>
</dbReference>
<comment type="subcellular location">
    <subcellularLocation>
        <location evidence="5">Cytoplasm</location>
    </subcellularLocation>
</comment>
<comment type="function">
    <text evidence="5">Component of the acetyl coenzyme A carboxylase (ACC) complex. Biotin carboxylase (BC) catalyzes the carboxylation of biotin on its carrier protein (BCCP) and then the CO(2) group is transferred by the transcarboxylase to acetyl-CoA to form malonyl-CoA.</text>
</comment>
<comment type="caution">
    <text evidence="5">Lacks conserved residue(s) required for the propagation of feature annotation.</text>
</comment>
<dbReference type="Gene3D" id="3.90.226.10">
    <property type="entry name" value="2-enoyl-CoA Hydratase, Chain A, domain 1"/>
    <property type="match status" value="1"/>
</dbReference>
<dbReference type="HAMAP" id="MF_01395">
    <property type="entry name" value="AcetylCoA_CT_beta"/>
    <property type="match status" value="1"/>
</dbReference>
<comment type="cofactor">
    <cofactor evidence="5">
        <name>Zn(2+)</name>
        <dbReference type="ChEBI" id="CHEBI:29105"/>
    </cofactor>
    <text evidence="5">Binds 1 zinc ion per subunit.</text>
</comment>